<dbReference type="Gene3D" id="3.40.930.10">
    <property type="entry name" value="Mannitol-specific EII, Chain A"/>
    <property type="match status" value="1"/>
</dbReference>
<dbReference type="EMBL" id="BMJI01000004">
    <property type="protein sequence ID" value="GGC85597.1"/>
    <property type="molecule type" value="Genomic_DNA"/>
</dbReference>
<gene>
    <name evidence="2" type="primary">fruB</name>
    <name evidence="2" type="ORF">GCM10011512_10580</name>
</gene>
<dbReference type="SUPFAM" id="SSF55804">
    <property type="entry name" value="Phoshotransferase/anion transport protein"/>
    <property type="match status" value="1"/>
</dbReference>
<dbReference type="PANTHER" id="PTHR47738">
    <property type="entry name" value="PTS SYSTEM FRUCTOSE-LIKE EIIA COMPONENT-RELATED"/>
    <property type="match status" value="1"/>
</dbReference>
<dbReference type="InterPro" id="IPR002178">
    <property type="entry name" value="PTS_EIIA_type-2_dom"/>
</dbReference>
<protein>
    <submittedName>
        <fullName evidence="2">PTS fructose transporter subunit IIA</fullName>
    </submittedName>
</protein>
<feature type="domain" description="PTS EIIA type-2" evidence="1">
    <location>
        <begin position="30"/>
        <end position="175"/>
    </location>
</feature>
<dbReference type="Proteomes" id="UP000597761">
    <property type="component" value="Unassembled WGS sequence"/>
</dbReference>
<accession>A0ABQ1NWP1</accession>
<name>A0ABQ1NWP1_9MICC</name>
<dbReference type="InterPro" id="IPR016152">
    <property type="entry name" value="PTrfase/Anion_transptr"/>
</dbReference>
<organism evidence="2 3">
    <name type="scientific">Tersicoccus solisilvae</name>
    <dbReference type="NCBI Taxonomy" id="1882339"/>
    <lineage>
        <taxon>Bacteria</taxon>
        <taxon>Bacillati</taxon>
        <taxon>Actinomycetota</taxon>
        <taxon>Actinomycetes</taxon>
        <taxon>Micrococcales</taxon>
        <taxon>Micrococcaceae</taxon>
        <taxon>Tersicoccus</taxon>
    </lineage>
</organism>
<dbReference type="Pfam" id="PF00359">
    <property type="entry name" value="PTS_EIIA_2"/>
    <property type="match status" value="1"/>
</dbReference>
<reference evidence="3" key="1">
    <citation type="journal article" date="2019" name="Int. J. Syst. Evol. Microbiol.">
        <title>The Global Catalogue of Microorganisms (GCM) 10K type strain sequencing project: providing services to taxonomists for standard genome sequencing and annotation.</title>
        <authorList>
            <consortium name="The Broad Institute Genomics Platform"/>
            <consortium name="The Broad Institute Genome Sequencing Center for Infectious Disease"/>
            <person name="Wu L."/>
            <person name="Ma J."/>
        </authorList>
    </citation>
    <scope>NUCLEOTIDE SEQUENCE [LARGE SCALE GENOMIC DNA]</scope>
    <source>
        <strain evidence="3">CGMCC 1.15480</strain>
    </source>
</reference>
<dbReference type="PANTHER" id="PTHR47738:SF2">
    <property type="entry name" value="PTS SYSTEM FRUCTOSE-LIKE EIIA COMPONENT"/>
    <property type="match status" value="1"/>
</dbReference>
<sequence length="182" mass="18893">MGAAVSEPEDPSGIRPTPAELDTLRLYDEGLTRADLVLLDLVADDRADAVDQLTALLVAAGRVTDGPAFTAAIGAREHQMATGLPGGVGLPHARSETVTQASLAVGIAAFGKRIDFGSADGPADIILLLGTPAGSLSLHLEVLAGIARSMAQPNVRESLRRAYDAEVIAELVNSTFWFPPEA</sequence>
<proteinExistence type="predicted"/>
<evidence type="ECO:0000313" key="2">
    <source>
        <dbReference type="EMBL" id="GGC85597.1"/>
    </source>
</evidence>
<evidence type="ECO:0000313" key="3">
    <source>
        <dbReference type="Proteomes" id="UP000597761"/>
    </source>
</evidence>
<dbReference type="PROSITE" id="PS51094">
    <property type="entry name" value="PTS_EIIA_TYPE_2"/>
    <property type="match status" value="1"/>
</dbReference>
<dbReference type="CDD" id="cd00211">
    <property type="entry name" value="PTS_IIA_fru"/>
    <property type="match status" value="1"/>
</dbReference>
<comment type="caution">
    <text evidence="2">The sequence shown here is derived from an EMBL/GenBank/DDBJ whole genome shotgun (WGS) entry which is preliminary data.</text>
</comment>
<evidence type="ECO:0000259" key="1">
    <source>
        <dbReference type="PROSITE" id="PS51094"/>
    </source>
</evidence>
<dbReference type="InterPro" id="IPR051541">
    <property type="entry name" value="PTS_SugarTrans_NitroReg"/>
</dbReference>
<keyword evidence="3" id="KW-1185">Reference proteome</keyword>